<dbReference type="Proteomes" id="UP000770661">
    <property type="component" value="Unassembled WGS sequence"/>
</dbReference>
<evidence type="ECO:0000256" key="1">
    <source>
        <dbReference type="SAM" id="MobiDB-lite"/>
    </source>
</evidence>
<dbReference type="EMBL" id="JACEEZ010008414">
    <property type="protein sequence ID" value="KAG0723302.1"/>
    <property type="molecule type" value="Genomic_DNA"/>
</dbReference>
<dbReference type="OrthoDB" id="6379435at2759"/>
<sequence length="219" mass="24141">MGPQGVAAEAAPSARQGRRKGSNRKNNGNKGNNRKNNKNRRNQNKKKKGNKQKVESREDHGPIYPTPEERAASNAYLTGLPSLARIGDVNVDDTGRTIVVDVRVQVGPLFVQLADTARALTKSHVSTTLEADMQFKIRNKGRGRQSIKLSSLSMSGPTEVTVARLDLPLEAEVVSAAKDEVRQAVDVARLGRIFETKLETIFETDNVVQNLEHHELLQE</sequence>
<gene>
    <name evidence="2" type="ORF">GWK47_005560</name>
</gene>
<keyword evidence="3" id="KW-1185">Reference proteome</keyword>
<reference evidence="2" key="1">
    <citation type="submission" date="2020-07" db="EMBL/GenBank/DDBJ databases">
        <title>The High-quality genome of the commercially important snow crab, Chionoecetes opilio.</title>
        <authorList>
            <person name="Jeong J.-H."/>
            <person name="Ryu S."/>
        </authorList>
    </citation>
    <scope>NUCLEOTIDE SEQUENCE</scope>
    <source>
        <strain evidence="2">MADBK_172401_WGS</strain>
        <tissue evidence="2">Digestive gland</tissue>
    </source>
</reference>
<feature type="region of interest" description="Disordered" evidence="1">
    <location>
        <begin position="1"/>
        <end position="72"/>
    </location>
</feature>
<feature type="compositionally biased region" description="Basic residues" evidence="1">
    <location>
        <begin position="32"/>
        <end position="51"/>
    </location>
</feature>
<dbReference type="AlphaFoldDB" id="A0A8J5CYU9"/>
<evidence type="ECO:0000313" key="3">
    <source>
        <dbReference type="Proteomes" id="UP000770661"/>
    </source>
</evidence>
<protein>
    <submittedName>
        <fullName evidence="2">Uncharacterized protein</fullName>
    </submittedName>
</protein>
<organism evidence="2 3">
    <name type="scientific">Chionoecetes opilio</name>
    <name type="common">Atlantic snow crab</name>
    <name type="synonym">Cancer opilio</name>
    <dbReference type="NCBI Taxonomy" id="41210"/>
    <lineage>
        <taxon>Eukaryota</taxon>
        <taxon>Metazoa</taxon>
        <taxon>Ecdysozoa</taxon>
        <taxon>Arthropoda</taxon>
        <taxon>Crustacea</taxon>
        <taxon>Multicrustacea</taxon>
        <taxon>Malacostraca</taxon>
        <taxon>Eumalacostraca</taxon>
        <taxon>Eucarida</taxon>
        <taxon>Decapoda</taxon>
        <taxon>Pleocyemata</taxon>
        <taxon>Brachyura</taxon>
        <taxon>Eubrachyura</taxon>
        <taxon>Majoidea</taxon>
        <taxon>Majidae</taxon>
        <taxon>Chionoecetes</taxon>
    </lineage>
</organism>
<proteinExistence type="predicted"/>
<comment type="caution">
    <text evidence="2">The sequence shown here is derived from an EMBL/GenBank/DDBJ whole genome shotgun (WGS) entry which is preliminary data.</text>
</comment>
<feature type="compositionally biased region" description="Basic and acidic residues" evidence="1">
    <location>
        <begin position="52"/>
        <end position="71"/>
    </location>
</feature>
<accession>A0A8J5CYU9</accession>
<name>A0A8J5CYU9_CHIOP</name>
<evidence type="ECO:0000313" key="2">
    <source>
        <dbReference type="EMBL" id="KAG0723302.1"/>
    </source>
</evidence>